<proteinExistence type="predicted"/>
<sequence>MAPKEKKPVEVVVFENPQKRKASRKPYLKQDKRKKFKKTEEEEEENPSKPRAFFDQKKFRYDVRKLGIHGFDKKDKETAMVDFLVELGAKPPKNKCYPIQEYQKIMKEKKDEEKRMEELERKAGIKKKKPRTKKDKSRDDILGHVDGQVGFYKEGVQFVKKHK</sequence>
<dbReference type="Proteomes" id="UP000678393">
    <property type="component" value="Unassembled WGS sequence"/>
</dbReference>
<feature type="region of interest" description="Disordered" evidence="1">
    <location>
        <begin position="19"/>
        <end position="51"/>
    </location>
</feature>
<reference evidence="2" key="1">
    <citation type="submission" date="2021-04" db="EMBL/GenBank/DDBJ databases">
        <authorList>
            <consortium name="Molecular Ecology Group"/>
        </authorList>
    </citation>
    <scope>NUCLEOTIDE SEQUENCE</scope>
</reference>
<dbReference type="InterPro" id="IPR027973">
    <property type="entry name" value="FSAF1-like"/>
</dbReference>
<dbReference type="InterPro" id="IPR052852">
    <property type="entry name" value="SSU_Processome_Comp"/>
</dbReference>
<dbReference type="OrthoDB" id="10067479at2759"/>
<gene>
    <name evidence="2" type="ORF">CUNI_LOCUS19114</name>
</gene>
<feature type="compositionally biased region" description="Basic residues" evidence="1">
    <location>
        <begin position="19"/>
        <end position="37"/>
    </location>
</feature>
<evidence type="ECO:0000313" key="2">
    <source>
        <dbReference type="EMBL" id="CAG5133556.1"/>
    </source>
</evidence>
<protein>
    <submittedName>
        <fullName evidence="2">Uncharacterized protein</fullName>
    </submittedName>
</protein>
<dbReference type="AlphaFoldDB" id="A0A8S4A389"/>
<feature type="region of interest" description="Disordered" evidence="1">
    <location>
        <begin position="111"/>
        <end position="139"/>
    </location>
</feature>
<evidence type="ECO:0000313" key="3">
    <source>
        <dbReference type="Proteomes" id="UP000678393"/>
    </source>
</evidence>
<dbReference type="PANTHER" id="PTHR28366:SF1">
    <property type="entry name" value="CHROMOSOME 1 OPEN READING FRAME 131"/>
    <property type="match status" value="1"/>
</dbReference>
<dbReference type="PANTHER" id="PTHR28366">
    <property type="entry name" value="CHROMOSOME 1 OPEN READING FRAME 131"/>
    <property type="match status" value="1"/>
</dbReference>
<dbReference type="Pfam" id="PF15375">
    <property type="entry name" value="FSAF1"/>
    <property type="match status" value="1"/>
</dbReference>
<feature type="compositionally biased region" description="Basic and acidic residues" evidence="1">
    <location>
        <begin position="111"/>
        <end position="123"/>
    </location>
</feature>
<accession>A0A8S4A389</accession>
<keyword evidence="3" id="KW-1185">Reference proteome</keyword>
<evidence type="ECO:0000256" key="1">
    <source>
        <dbReference type="SAM" id="MobiDB-lite"/>
    </source>
</evidence>
<name>A0A8S4A389_9EUPU</name>
<dbReference type="EMBL" id="CAJHNH020006301">
    <property type="protein sequence ID" value="CAG5133556.1"/>
    <property type="molecule type" value="Genomic_DNA"/>
</dbReference>
<feature type="compositionally biased region" description="Basic residues" evidence="1">
    <location>
        <begin position="124"/>
        <end position="135"/>
    </location>
</feature>
<comment type="caution">
    <text evidence="2">The sequence shown here is derived from an EMBL/GenBank/DDBJ whole genome shotgun (WGS) entry which is preliminary data.</text>
</comment>
<organism evidence="2 3">
    <name type="scientific">Candidula unifasciata</name>
    <dbReference type="NCBI Taxonomy" id="100452"/>
    <lineage>
        <taxon>Eukaryota</taxon>
        <taxon>Metazoa</taxon>
        <taxon>Spiralia</taxon>
        <taxon>Lophotrochozoa</taxon>
        <taxon>Mollusca</taxon>
        <taxon>Gastropoda</taxon>
        <taxon>Heterobranchia</taxon>
        <taxon>Euthyneura</taxon>
        <taxon>Panpulmonata</taxon>
        <taxon>Eupulmonata</taxon>
        <taxon>Stylommatophora</taxon>
        <taxon>Helicina</taxon>
        <taxon>Helicoidea</taxon>
        <taxon>Geomitridae</taxon>
        <taxon>Candidula</taxon>
    </lineage>
</organism>